<dbReference type="GO" id="GO:0006355">
    <property type="term" value="P:regulation of DNA-templated transcription"/>
    <property type="evidence" value="ECO:0007669"/>
    <property type="project" value="InterPro"/>
</dbReference>
<dbReference type="Gene3D" id="1.10.10.10">
    <property type="entry name" value="Winged helix-like DNA-binding domain superfamily/Winged helix DNA-binding domain"/>
    <property type="match status" value="1"/>
</dbReference>
<dbReference type="EMBL" id="JACHJV010000002">
    <property type="protein sequence ID" value="MBB4928074.1"/>
    <property type="molecule type" value="Genomic_DNA"/>
</dbReference>
<dbReference type="InterPro" id="IPR051677">
    <property type="entry name" value="AfsR-DnrI-RedD_regulator"/>
</dbReference>
<evidence type="ECO:0000256" key="6">
    <source>
        <dbReference type="PROSITE-ProRule" id="PRU01091"/>
    </source>
</evidence>
<evidence type="ECO:0000259" key="7">
    <source>
        <dbReference type="PROSITE" id="PS51755"/>
    </source>
</evidence>
<dbReference type="InterPro" id="IPR011990">
    <property type="entry name" value="TPR-like_helical_dom_sf"/>
</dbReference>
<dbReference type="InterPro" id="IPR027417">
    <property type="entry name" value="P-loop_NTPase"/>
</dbReference>
<dbReference type="PANTHER" id="PTHR35807:SF1">
    <property type="entry name" value="TRANSCRIPTIONAL REGULATOR REDD"/>
    <property type="match status" value="1"/>
</dbReference>
<keyword evidence="2" id="KW-0902">Two-component regulatory system</keyword>
<keyword evidence="3" id="KW-0805">Transcription regulation</keyword>
<dbReference type="SUPFAM" id="SSF52540">
    <property type="entry name" value="P-loop containing nucleoside triphosphate hydrolases"/>
    <property type="match status" value="1"/>
</dbReference>
<dbReference type="GO" id="GO:0003677">
    <property type="term" value="F:DNA binding"/>
    <property type="evidence" value="ECO:0007669"/>
    <property type="project" value="UniProtKB-UniRule"/>
</dbReference>
<dbReference type="GO" id="GO:0043531">
    <property type="term" value="F:ADP binding"/>
    <property type="evidence" value="ECO:0007669"/>
    <property type="project" value="InterPro"/>
</dbReference>
<evidence type="ECO:0000256" key="1">
    <source>
        <dbReference type="ARBA" id="ARBA00005820"/>
    </source>
</evidence>
<dbReference type="InterPro" id="IPR005158">
    <property type="entry name" value="BTAD"/>
</dbReference>
<evidence type="ECO:0000256" key="3">
    <source>
        <dbReference type="ARBA" id="ARBA00023015"/>
    </source>
</evidence>
<dbReference type="Proteomes" id="UP000540506">
    <property type="component" value="Unassembled WGS sequence"/>
</dbReference>
<protein>
    <submittedName>
        <fullName evidence="8">DNA-binding SARP family transcriptional activator</fullName>
    </submittedName>
</protein>
<gene>
    <name evidence="8" type="ORF">FHR34_007169</name>
</gene>
<accession>A0A7W7R9X6</accession>
<name>A0A7W7R9X6_KITKI</name>
<dbReference type="SMART" id="SM01043">
    <property type="entry name" value="BTAD"/>
    <property type="match status" value="1"/>
</dbReference>
<dbReference type="InterPro" id="IPR001867">
    <property type="entry name" value="OmpR/PhoB-type_DNA-bd"/>
</dbReference>
<evidence type="ECO:0000256" key="2">
    <source>
        <dbReference type="ARBA" id="ARBA00023012"/>
    </source>
</evidence>
<feature type="domain" description="OmpR/PhoB-type" evidence="7">
    <location>
        <begin position="1"/>
        <end position="99"/>
    </location>
</feature>
<dbReference type="PANTHER" id="PTHR35807">
    <property type="entry name" value="TRANSCRIPTIONAL REGULATOR REDD-RELATED"/>
    <property type="match status" value="1"/>
</dbReference>
<keyword evidence="4 6" id="KW-0238">DNA-binding</keyword>
<dbReference type="Gene3D" id="1.25.40.10">
    <property type="entry name" value="Tetratricopeptide repeat domain"/>
    <property type="match status" value="1"/>
</dbReference>
<keyword evidence="5" id="KW-0804">Transcription</keyword>
<keyword evidence="9" id="KW-1185">Reference proteome</keyword>
<reference evidence="8 9" key="1">
    <citation type="submission" date="2020-08" db="EMBL/GenBank/DDBJ databases">
        <title>Sequencing the genomes of 1000 actinobacteria strains.</title>
        <authorList>
            <person name="Klenk H.-P."/>
        </authorList>
    </citation>
    <scope>NUCLEOTIDE SEQUENCE [LARGE SCALE GENOMIC DNA]</scope>
    <source>
        <strain evidence="8 9">DSM 41654</strain>
    </source>
</reference>
<dbReference type="SMART" id="SM00862">
    <property type="entry name" value="Trans_reg_C"/>
    <property type="match status" value="1"/>
</dbReference>
<evidence type="ECO:0000313" key="8">
    <source>
        <dbReference type="EMBL" id="MBB4928074.1"/>
    </source>
</evidence>
<dbReference type="AlphaFoldDB" id="A0A7W7R9X6"/>
<dbReference type="InterPro" id="IPR036388">
    <property type="entry name" value="WH-like_DNA-bd_sf"/>
</dbReference>
<dbReference type="SUPFAM" id="SSF46894">
    <property type="entry name" value="C-terminal effector domain of the bipartite response regulators"/>
    <property type="match status" value="1"/>
</dbReference>
<dbReference type="PROSITE" id="PS51755">
    <property type="entry name" value="OMPR_PHOB"/>
    <property type="match status" value="1"/>
</dbReference>
<organism evidence="8 9">
    <name type="scientific">Kitasatospora kifunensis</name>
    <name type="common">Streptomyces kifunensis</name>
    <dbReference type="NCBI Taxonomy" id="58351"/>
    <lineage>
        <taxon>Bacteria</taxon>
        <taxon>Bacillati</taxon>
        <taxon>Actinomycetota</taxon>
        <taxon>Actinomycetes</taxon>
        <taxon>Kitasatosporales</taxon>
        <taxon>Streptomycetaceae</taxon>
        <taxon>Kitasatospora</taxon>
    </lineage>
</organism>
<comment type="similarity">
    <text evidence="1">Belongs to the AfsR/DnrI/RedD regulatory family.</text>
</comment>
<dbReference type="InterPro" id="IPR016032">
    <property type="entry name" value="Sig_transdc_resp-reg_C-effctor"/>
</dbReference>
<proteinExistence type="inferred from homology"/>
<dbReference type="SUPFAM" id="SSF48452">
    <property type="entry name" value="TPR-like"/>
    <property type="match status" value="1"/>
</dbReference>
<dbReference type="Gene3D" id="3.40.50.300">
    <property type="entry name" value="P-loop containing nucleotide triphosphate hydrolases"/>
    <property type="match status" value="1"/>
</dbReference>
<evidence type="ECO:0000256" key="5">
    <source>
        <dbReference type="ARBA" id="ARBA00023163"/>
    </source>
</evidence>
<dbReference type="PRINTS" id="PR00364">
    <property type="entry name" value="DISEASERSIST"/>
</dbReference>
<dbReference type="Pfam" id="PF03704">
    <property type="entry name" value="BTAD"/>
    <property type="match status" value="1"/>
</dbReference>
<evidence type="ECO:0000256" key="4">
    <source>
        <dbReference type="ARBA" id="ARBA00023125"/>
    </source>
</evidence>
<comment type="caution">
    <text evidence="8">The sequence shown here is derived from an EMBL/GenBank/DDBJ whole genome shotgun (WGS) entry which is preliminary data.</text>
</comment>
<feature type="DNA-binding region" description="OmpR/PhoB-type" evidence="6">
    <location>
        <begin position="1"/>
        <end position="99"/>
    </location>
</feature>
<dbReference type="CDD" id="cd15831">
    <property type="entry name" value="BTAD"/>
    <property type="match status" value="1"/>
</dbReference>
<dbReference type="GO" id="GO:0000160">
    <property type="term" value="P:phosphorelay signal transduction system"/>
    <property type="evidence" value="ECO:0007669"/>
    <property type="project" value="UniProtKB-KW"/>
</dbReference>
<sequence length="825" mass="87676">MLGEIQAHRGGVTVHLGPTRQRTVLAALLMDVNRVVPMEGLADRVWGADVPQRVGPALYSYLSRLRQVLDTAPDGASTGAAAAGQPSIARRPGGYALLADPGVVDVHVFHDLVARARAADDDRAVALFDRALGLWRGEPFAGVDRPWFNSARGLLSEMRHACRLDRNDLELRRGRHAVLLAELANCHEAHPLDERLAAQFMLALYRSGRTADALRCFERVRCALAEELGSDPGPELRQLHRRVLAGDPVVGVSGLPGTADGTAAVCLMGAAAVGAAGSATGAAGGTAGAVPPAGVAMLREGTVPRQLPATARWFTGRRRELAVLDQALEQGGRGGGAVAVCVVSGGGGIGKTSLALHWAHRNTDRFPQGQLYVDLRGFDLLGEPLAPATAIRGFLDGLGVDLGSAPMDPQALTGLYRSLVADRRMLIVLDNAADAEQVAALLPGGAGSAVLVTSRRWLTGLAVTHGAHLLPLDVFSASESRDLLGRHLGEDRVCADPEAATAMLEHCAGLPLAISVAAARARARTGFPLAAFAEELQDESARLDALDAGSPSADVRAACLLSYRSLTPGAAEAFRFLGVAPGPEIGLAAAASLLGRSPAATRAALRELEAVHLLEQHAPGRYRMNDLIRLYAAEYRTAQSCERALRRVLDFYLHTAAAGDHALGPDRFQHPELEPPLDGVTPQPLADRRAARSWFRAERTCLLAAQRLADRQGWDTLVWQLARVLDGFLKWQEQPHDQVAVWHRGLAAAERLGAVAARAWAHHCLADACTRTGDRTSARHHARLARIAAADSGGPAWDERIHDVITWSPTGRGRPAPPRSLPCLA</sequence>
<evidence type="ECO:0000313" key="9">
    <source>
        <dbReference type="Proteomes" id="UP000540506"/>
    </source>
</evidence>